<proteinExistence type="predicted"/>
<feature type="transmembrane region" description="Helical" evidence="3">
    <location>
        <begin position="180"/>
        <end position="197"/>
    </location>
</feature>
<evidence type="ECO:0000256" key="2">
    <source>
        <dbReference type="SAM" id="MobiDB-lite"/>
    </source>
</evidence>
<gene>
    <name evidence="4" type="ORF">ILEXP_LOCUS32304</name>
</gene>
<reference evidence="4 5" key="1">
    <citation type="submission" date="2024-02" db="EMBL/GenBank/DDBJ databases">
        <authorList>
            <person name="Vignale AGUSTIN F."/>
            <person name="Sosa J E."/>
            <person name="Modenutti C."/>
        </authorList>
    </citation>
    <scope>NUCLEOTIDE SEQUENCE [LARGE SCALE GENOMIC DNA]</scope>
</reference>
<keyword evidence="3" id="KW-0472">Membrane</keyword>
<sequence length="366" mass="41527">MYTHPRSLREEPSWFNLPNNLQPHHVFNNSIIQNPNTLTTTAIPLNLNMSVTSQNLLANSQSRFSFYFTNTHFKTPTPFLPLPSKHFTNSLHFQIPKHPSPISYNFKSFNTHHWPLKAFKSEITLEKQNDDNNFNLDAFLSILEFLCLGFSAIISIGFAVNVAISKSQNQVLGWLWNKVFVWQCVLLVGGVVIGAVIRRRQWRRISLGFSRPGGSRANLVERIEKLEEDLRSSATIIKVLSRQFEKLGIRFRVTRKALKDPIAEAAALAQKNSEATRALAIQEDLLEKELGEMQKVLLAMQEQQQKQFELILAIGKTGKLWESRREHTPDQNTIESSNSSVDGIPRLGTNQIQALAGQNEASNDRA</sequence>
<dbReference type="PANTHER" id="PTHR36408:SF1">
    <property type="entry name" value="TRANSMEMBRANE PROTEIN"/>
    <property type="match status" value="1"/>
</dbReference>
<evidence type="ECO:0000313" key="5">
    <source>
        <dbReference type="Proteomes" id="UP001642360"/>
    </source>
</evidence>
<dbReference type="PANTHER" id="PTHR36408">
    <property type="entry name" value="TRANSMEMBRANE PROTEIN"/>
    <property type="match status" value="1"/>
</dbReference>
<feature type="compositionally biased region" description="Polar residues" evidence="2">
    <location>
        <begin position="330"/>
        <end position="341"/>
    </location>
</feature>
<evidence type="ECO:0000256" key="3">
    <source>
        <dbReference type="SAM" id="Phobius"/>
    </source>
</evidence>
<keyword evidence="3" id="KW-1133">Transmembrane helix</keyword>
<keyword evidence="1" id="KW-0175">Coiled coil</keyword>
<feature type="region of interest" description="Disordered" evidence="2">
    <location>
        <begin position="324"/>
        <end position="366"/>
    </location>
</feature>
<keyword evidence="5" id="KW-1185">Reference proteome</keyword>
<organism evidence="4 5">
    <name type="scientific">Ilex paraguariensis</name>
    <name type="common">yerba mate</name>
    <dbReference type="NCBI Taxonomy" id="185542"/>
    <lineage>
        <taxon>Eukaryota</taxon>
        <taxon>Viridiplantae</taxon>
        <taxon>Streptophyta</taxon>
        <taxon>Embryophyta</taxon>
        <taxon>Tracheophyta</taxon>
        <taxon>Spermatophyta</taxon>
        <taxon>Magnoliopsida</taxon>
        <taxon>eudicotyledons</taxon>
        <taxon>Gunneridae</taxon>
        <taxon>Pentapetalae</taxon>
        <taxon>asterids</taxon>
        <taxon>campanulids</taxon>
        <taxon>Aquifoliales</taxon>
        <taxon>Aquifoliaceae</taxon>
        <taxon>Ilex</taxon>
    </lineage>
</organism>
<evidence type="ECO:0000256" key="1">
    <source>
        <dbReference type="SAM" id="Coils"/>
    </source>
</evidence>
<evidence type="ECO:0000313" key="4">
    <source>
        <dbReference type="EMBL" id="CAK9163265.1"/>
    </source>
</evidence>
<comment type="caution">
    <text evidence="4">The sequence shown here is derived from an EMBL/GenBank/DDBJ whole genome shotgun (WGS) entry which is preliminary data.</text>
</comment>
<name>A0ABC8T1K6_9AQUA</name>
<feature type="coiled-coil region" evidence="1">
    <location>
        <begin position="216"/>
        <end position="243"/>
    </location>
</feature>
<accession>A0ABC8T1K6</accession>
<keyword evidence="3" id="KW-0812">Transmembrane</keyword>
<dbReference type="EMBL" id="CAUOFW020003981">
    <property type="protein sequence ID" value="CAK9163265.1"/>
    <property type="molecule type" value="Genomic_DNA"/>
</dbReference>
<dbReference type="AlphaFoldDB" id="A0ABC8T1K6"/>
<feature type="transmembrane region" description="Helical" evidence="3">
    <location>
        <begin position="138"/>
        <end position="160"/>
    </location>
</feature>
<protein>
    <submittedName>
        <fullName evidence="4">Uncharacterized protein</fullName>
    </submittedName>
</protein>
<dbReference type="Proteomes" id="UP001642360">
    <property type="component" value="Unassembled WGS sequence"/>
</dbReference>